<reference evidence="6" key="1">
    <citation type="journal article" date="2016" name="Front. Microbiol.">
        <title>Complete Genome Sequence of Clostridium estertheticum DSM 8809, a Microbe Identified in Spoiled Vacuum Packed Beef.</title>
        <authorList>
            <person name="Yu Z."/>
            <person name="Gunn L."/>
            <person name="Brennan E."/>
            <person name="Reid R."/>
            <person name="Wall P.G."/>
            <person name="Gaora O.P."/>
            <person name="Hurley D."/>
            <person name="Bolton D."/>
            <person name="Fanning S."/>
        </authorList>
    </citation>
    <scope>NUCLEOTIDE SEQUENCE [LARGE SCALE GENOMIC DNA]</scope>
    <source>
        <strain evidence="6">DSM 8809</strain>
    </source>
</reference>
<dbReference type="GO" id="GO:0004674">
    <property type="term" value="F:protein serine/threonine kinase activity"/>
    <property type="evidence" value="ECO:0007669"/>
    <property type="project" value="TreeGrafter"/>
</dbReference>
<comment type="similarity">
    <text evidence="1">Belongs to the HipA Ser/Thr kinase family.</text>
</comment>
<accession>A0A1J0GLD1</accession>
<dbReference type="Proteomes" id="UP000182569">
    <property type="component" value="Chromosome"/>
</dbReference>
<dbReference type="Gene3D" id="1.10.1070.20">
    <property type="match status" value="1"/>
</dbReference>
<feature type="domain" description="HipA-like C-terminal" evidence="4">
    <location>
        <begin position="14"/>
        <end position="160"/>
    </location>
</feature>
<evidence type="ECO:0000256" key="2">
    <source>
        <dbReference type="ARBA" id="ARBA00022679"/>
    </source>
</evidence>
<protein>
    <recommendedName>
        <fullName evidence="4">HipA-like C-terminal domain-containing protein</fullName>
    </recommendedName>
</protein>
<dbReference type="EMBL" id="CP015756">
    <property type="protein sequence ID" value="APC41760.1"/>
    <property type="molecule type" value="Genomic_DNA"/>
</dbReference>
<dbReference type="InterPro" id="IPR052028">
    <property type="entry name" value="HipA_Ser/Thr_kinase"/>
</dbReference>
<dbReference type="Pfam" id="PF07804">
    <property type="entry name" value="HipA_C"/>
    <property type="match status" value="1"/>
</dbReference>
<dbReference type="InterPro" id="IPR012893">
    <property type="entry name" value="HipA-like_C"/>
</dbReference>
<evidence type="ECO:0000259" key="4">
    <source>
        <dbReference type="Pfam" id="PF07804"/>
    </source>
</evidence>
<proteinExistence type="inferred from homology"/>
<evidence type="ECO:0000313" key="5">
    <source>
        <dbReference type="EMBL" id="APC41760.1"/>
    </source>
</evidence>
<dbReference type="STRING" id="1552.A7L45_17640"/>
<evidence type="ECO:0000256" key="1">
    <source>
        <dbReference type="ARBA" id="ARBA00010164"/>
    </source>
</evidence>
<name>A0A1J0GLD1_9CLOT</name>
<sequence length="251" mass="29630">METENIRNFINSSSLGVYEKYIIIRGNHKYLVKSGRGSAEKESSILEPVTECICYELAKLMGMDCAEYTLEKRNGRLVSVSKWFYNEEEERFYSANRLMRILGISRENLYEKLVENFPNIKMNLNNMIIFDYIVNNTDRHLKNFAFLEKDDKIRFSPIYDNGLSLGSHLDDDDLINEDMDDLLLDSDYAKCFESSNKKQLGLVDKYSLNIDIDFEQIIDKYKRYFSEKRIDFILQLLTERIKDVKICFPNQ</sequence>
<keyword evidence="6" id="KW-1185">Reference proteome</keyword>
<dbReference type="GO" id="GO:0005829">
    <property type="term" value="C:cytosol"/>
    <property type="evidence" value="ECO:0007669"/>
    <property type="project" value="TreeGrafter"/>
</dbReference>
<dbReference type="KEGG" id="ceu:A7L45_17640"/>
<organism evidence="5 6">
    <name type="scientific">Clostridium estertheticum subsp. estertheticum</name>
    <dbReference type="NCBI Taxonomy" id="1552"/>
    <lineage>
        <taxon>Bacteria</taxon>
        <taxon>Bacillati</taxon>
        <taxon>Bacillota</taxon>
        <taxon>Clostridia</taxon>
        <taxon>Eubacteriales</taxon>
        <taxon>Clostridiaceae</taxon>
        <taxon>Clostridium</taxon>
    </lineage>
</organism>
<evidence type="ECO:0000256" key="3">
    <source>
        <dbReference type="ARBA" id="ARBA00022777"/>
    </source>
</evidence>
<evidence type="ECO:0000313" key="6">
    <source>
        <dbReference type="Proteomes" id="UP000182569"/>
    </source>
</evidence>
<keyword evidence="2" id="KW-0808">Transferase</keyword>
<dbReference type="OrthoDB" id="9812605at2"/>
<gene>
    <name evidence="5" type="ORF">A7L45_17640</name>
</gene>
<dbReference type="PANTHER" id="PTHR37419">
    <property type="entry name" value="SERINE/THREONINE-PROTEIN KINASE TOXIN HIPA"/>
    <property type="match status" value="1"/>
</dbReference>
<dbReference type="AlphaFoldDB" id="A0A1J0GLD1"/>
<keyword evidence="3" id="KW-0418">Kinase</keyword>